<proteinExistence type="predicted"/>
<evidence type="ECO:0000256" key="1">
    <source>
        <dbReference type="ARBA" id="ARBA00022908"/>
    </source>
</evidence>
<evidence type="ECO:0000313" key="8">
    <source>
        <dbReference type="Proteomes" id="UP000315914"/>
    </source>
</evidence>
<evidence type="ECO:0000256" key="4">
    <source>
        <dbReference type="PROSITE-ProRule" id="PRU01248"/>
    </source>
</evidence>
<dbReference type="SUPFAM" id="SSF56349">
    <property type="entry name" value="DNA breaking-rejoining enzymes"/>
    <property type="match status" value="1"/>
</dbReference>
<dbReference type="EMBL" id="VITW01000004">
    <property type="protein sequence ID" value="TWB76029.1"/>
    <property type="molecule type" value="Genomic_DNA"/>
</dbReference>
<dbReference type="OrthoDB" id="7465727at2"/>
<dbReference type="InterPro" id="IPR013762">
    <property type="entry name" value="Integrase-like_cat_sf"/>
</dbReference>
<dbReference type="InterPro" id="IPR011010">
    <property type="entry name" value="DNA_brk_join_enz"/>
</dbReference>
<feature type="domain" description="Core-binding (CB)" evidence="6">
    <location>
        <begin position="108"/>
        <end position="187"/>
    </location>
</feature>
<dbReference type="GO" id="GO:0015074">
    <property type="term" value="P:DNA integration"/>
    <property type="evidence" value="ECO:0007669"/>
    <property type="project" value="UniProtKB-KW"/>
</dbReference>
<dbReference type="RefSeq" id="WP_080134598.1">
    <property type="nucleotide sequence ID" value="NZ_LWIG01000007.1"/>
</dbReference>
<dbReference type="InterPro" id="IPR002104">
    <property type="entry name" value="Integrase_catalytic"/>
</dbReference>
<name>A0A560JZ71_9BRAD</name>
<dbReference type="InterPro" id="IPR010998">
    <property type="entry name" value="Integrase_recombinase_N"/>
</dbReference>
<dbReference type="GO" id="GO:0003677">
    <property type="term" value="F:DNA binding"/>
    <property type="evidence" value="ECO:0007669"/>
    <property type="project" value="UniProtKB-UniRule"/>
</dbReference>
<dbReference type="Proteomes" id="UP000315914">
    <property type="component" value="Unassembled WGS sequence"/>
</dbReference>
<keyword evidence="8" id="KW-1185">Reference proteome</keyword>
<dbReference type="InterPro" id="IPR044068">
    <property type="entry name" value="CB"/>
</dbReference>
<evidence type="ECO:0000259" key="5">
    <source>
        <dbReference type="PROSITE" id="PS51898"/>
    </source>
</evidence>
<keyword evidence="1" id="KW-0229">DNA integration</keyword>
<keyword evidence="2 4" id="KW-0238">DNA-binding</keyword>
<reference evidence="7 8" key="1">
    <citation type="submission" date="2019-06" db="EMBL/GenBank/DDBJ databases">
        <title>Genomic Encyclopedia of Type Strains, Phase IV (KMG-V): Genome sequencing to study the core and pangenomes of soil and plant-associated prokaryotes.</title>
        <authorList>
            <person name="Whitman W."/>
        </authorList>
    </citation>
    <scope>NUCLEOTIDE SEQUENCE [LARGE SCALE GENOMIC DNA]</scope>
    <source>
        <strain evidence="7 8">BR 10556</strain>
    </source>
</reference>
<comment type="caution">
    <text evidence="7">The sequence shown here is derived from an EMBL/GenBank/DDBJ whole genome shotgun (WGS) entry which is preliminary data.</text>
</comment>
<evidence type="ECO:0000259" key="6">
    <source>
        <dbReference type="PROSITE" id="PS51900"/>
    </source>
</evidence>
<evidence type="ECO:0000256" key="2">
    <source>
        <dbReference type="ARBA" id="ARBA00023125"/>
    </source>
</evidence>
<dbReference type="STRING" id="1399419.A5906_25830"/>
<feature type="domain" description="Tyr recombinase" evidence="5">
    <location>
        <begin position="212"/>
        <end position="401"/>
    </location>
</feature>
<dbReference type="AlphaFoldDB" id="A0A560JZ71"/>
<dbReference type="PROSITE" id="PS51898">
    <property type="entry name" value="TYR_RECOMBINASE"/>
    <property type="match status" value="1"/>
</dbReference>
<evidence type="ECO:0000256" key="3">
    <source>
        <dbReference type="ARBA" id="ARBA00023172"/>
    </source>
</evidence>
<dbReference type="Gene3D" id="1.10.443.10">
    <property type="entry name" value="Intergrase catalytic core"/>
    <property type="match status" value="1"/>
</dbReference>
<dbReference type="PANTHER" id="PTHR30349:SF88">
    <property type="entry name" value="BLL1584 PROTEIN"/>
    <property type="match status" value="1"/>
</dbReference>
<gene>
    <name evidence="7" type="ORF">FBZ95_104209</name>
</gene>
<sequence length="415" mass="44840">MAKPRKIALESATARAKLTPRKASYFVRVAPHIALGYRRNQSGFGTWSVRFADGSPSGWLKAFGIADDKEPANNNGVFSYDQALMQARRLARGNGDSDCEPASSFAPVNLDGALVAYEADLKGRGSSTYNASSLRKHLSLFLLARPVALLNAKELRMWRDGLLEKGLQPSSVVRYCKSLRAALNLAASHDKRIMNADAWGTGLESLPDATVARNIILSDADVSRFVAASYDRDGALGLYTDVLATTGARPSQAARLLVEDLHGGAKPRLTMPKSAKGGSTNRAKRMGERISVPITPALFAKLKQAAKGRAPDAPLLLQTDGLPWSGSDDYREDVAAIVDALKLDERATMYALRHSSIVRTLLRGVPIRLVAASHDTSAAEIERTYSKYITDFSDDISRAALLHYEPPHNVVAAGP</sequence>
<dbReference type="PROSITE" id="PS51900">
    <property type="entry name" value="CB"/>
    <property type="match status" value="1"/>
</dbReference>
<evidence type="ECO:0000313" key="7">
    <source>
        <dbReference type="EMBL" id="TWB76029.1"/>
    </source>
</evidence>
<dbReference type="GO" id="GO:0006310">
    <property type="term" value="P:DNA recombination"/>
    <property type="evidence" value="ECO:0007669"/>
    <property type="project" value="UniProtKB-KW"/>
</dbReference>
<protein>
    <submittedName>
        <fullName evidence="7">Site-specific recombinase XerD</fullName>
    </submittedName>
</protein>
<dbReference type="PANTHER" id="PTHR30349">
    <property type="entry name" value="PHAGE INTEGRASE-RELATED"/>
    <property type="match status" value="1"/>
</dbReference>
<dbReference type="Gene3D" id="1.10.150.130">
    <property type="match status" value="1"/>
</dbReference>
<keyword evidence="3" id="KW-0233">DNA recombination</keyword>
<accession>A0A560JZ71</accession>
<organism evidence="7 8">
    <name type="scientific">Bradyrhizobium sacchari</name>
    <dbReference type="NCBI Taxonomy" id="1399419"/>
    <lineage>
        <taxon>Bacteria</taxon>
        <taxon>Pseudomonadati</taxon>
        <taxon>Pseudomonadota</taxon>
        <taxon>Alphaproteobacteria</taxon>
        <taxon>Hyphomicrobiales</taxon>
        <taxon>Nitrobacteraceae</taxon>
        <taxon>Bradyrhizobium</taxon>
    </lineage>
</organism>
<dbReference type="InterPro" id="IPR050090">
    <property type="entry name" value="Tyrosine_recombinase_XerCD"/>
</dbReference>